<reference evidence="1 2" key="1">
    <citation type="submission" date="2015-02" db="EMBL/GenBank/DDBJ databases">
        <title>Single-cell genomics of uncultivated deep-branching MTB reveals a conserved set of magnetosome genes.</title>
        <authorList>
            <person name="Kolinko S."/>
            <person name="Richter M."/>
            <person name="Glockner F.O."/>
            <person name="Brachmann A."/>
            <person name="Schuler D."/>
        </authorList>
    </citation>
    <scope>NUCLEOTIDE SEQUENCE [LARGE SCALE GENOMIC DNA]</scope>
    <source>
        <strain evidence="1">SKK-01</strain>
    </source>
</reference>
<comment type="caution">
    <text evidence="1">The sequence shown here is derived from an EMBL/GenBank/DDBJ whole genome shotgun (WGS) entry which is preliminary data.</text>
</comment>
<dbReference type="Proteomes" id="UP000033428">
    <property type="component" value="Unassembled WGS sequence"/>
</dbReference>
<name>A0A0F0CQK4_9BACT</name>
<accession>A0A0F0CQK4</accession>
<proteinExistence type="predicted"/>
<protein>
    <submittedName>
        <fullName evidence="1">Uncharacterized protein</fullName>
    </submittedName>
</protein>
<organism evidence="1 2">
    <name type="scientific">Candidatus Omnitrophus magneticus</name>
    <dbReference type="NCBI Taxonomy" id="1609969"/>
    <lineage>
        <taxon>Bacteria</taxon>
        <taxon>Pseudomonadati</taxon>
        <taxon>Candidatus Omnitrophota</taxon>
        <taxon>Candidatus Omnitrophus</taxon>
    </lineage>
</organism>
<keyword evidence="2" id="KW-1185">Reference proteome</keyword>
<gene>
    <name evidence="1" type="ORF">OMAG_000567</name>
</gene>
<dbReference type="EMBL" id="JYNY01000117">
    <property type="protein sequence ID" value="KJJ85562.1"/>
    <property type="molecule type" value="Genomic_DNA"/>
</dbReference>
<sequence>MPLKDVISLISKKFDISGEEAEKIVDKAVAGGEVVKDGDYEGWYKNRFLPNCVLIDETGYSKMVITKRLVINFSAFFRKPNSVIPAKAGIHKGLTSA</sequence>
<evidence type="ECO:0000313" key="1">
    <source>
        <dbReference type="EMBL" id="KJJ85562.1"/>
    </source>
</evidence>
<evidence type="ECO:0000313" key="2">
    <source>
        <dbReference type="Proteomes" id="UP000033428"/>
    </source>
</evidence>
<dbReference type="AlphaFoldDB" id="A0A0F0CQK4"/>